<dbReference type="Proteomes" id="UP000178197">
    <property type="component" value="Unassembled WGS sequence"/>
</dbReference>
<dbReference type="InterPro" id="IPR053177">
    <property type="entry name" value="ADP-glucose_phosphorylase"/>
</dbReference>
<gene>
    <name evidence="7" type="ORF">A3C71_01450</name>
</gene>
<evidence type="ECO:0000256" key="3">
    <source>
        <dbReference type="ARBA" id="ARBA00023277"/>
    </source>
</evidence>
<reference evidence="7 8" key="1">
    <citation type="journal article" date="2016" name="Nat. Commun.">
        <title>Thousands of microbial genomes shed light on interconnected biogeochemical processes in an aquifer system.</title>
        <authorList>
            <person name="Anantharaman K."/>
            <person name="Brown C.T."/>
            <person name="Hug L.A."/>
            <person name="Sharon I."/>
            <person name="Castelle C.J."/>
            <person name="Probst A.J."/>
            <person name="Thomas B.C."/>
            <person name="Singh A."/>
            <person name="Wilkins M.J."/>
            <person name="Karaoz U."/>
            <person name="Brodie E.L."/>
            <person name="Williams K.H."/>
            <person name="Hubbard S.S."/>
            <person name="Banfield J.F."/>
        </authorList>
    </citation>
    <scope>NUCLEOTIDE SEQUENCE [LARGE SCALE GENOMIC DNA]</scope>
</reference>
<dbReference type="EMBL" id="MGJT01000003">
    <property type="protein sequence ID" value="OGN13628.1"/>
    <property type="molecule type" value="Genomic_DNA"/>
</dbReference>
<dbReference type="GO" id="GO:0006012">
    <property type="term" value="P:galactose metabolic process"/>
    <property type="evidence" value="ECO:0007669"/>
    <property type="project" value="InterPro"/>
</dbReference>
<evidence type="ECO:0000256" key="5">
    <source>
        <dbReference type="SAM" id="MobiDB-lite"/>
    </source>
</evidence>
<keyword evidence="2" id="KW-0548">Nucleotidyltransferase</keyword>
<dbReference type="InterPro" id="IPR001937">
    <property type="entry name" value="GalP_UDPtransf1"/>
</dbReference>
<dbReference type="GO" id="GO:0008270">
    <property type="term" value="F:zinc ion binding"/>
    <property type="evidence" value="ECO:0007669"/>
    <property type="project" value="InterPro"/>
</dbReference>
<comment type="caution">
    <text evidence="7">The sequence shown here is derived from an EMBL/GenBank/DDBJ whole genome shotgun (WGS) entry which is preliminary data.</text>
</comment>
<evidence type="ECO:0000256" key="1">
    <source>
        <dbReference type="ARBA" id="ARBA00022679"/>
    </source>
</evidence>
<name>A0A1F8FM58_9BACT</name>
<accession>A0A1F8FM58</accession>
<dbReference type="GO" id="GO:0008108">
    <property type="term" value="F:UDP-glucose:hexose-1-phosphate uridylyltransferase activity"/>
    <property type="evidence" value="ECO:0007669"/>
    <property type="project" value="InterPro"/>
</dbReference>
<dbReference type="SUPFAM" id="SSF54197">
    <property type="entry name" value="HIT-like"/>
    <property type="match status" value="2"/>
</dbReference>
<dbReference type="Gene3D" id="3.30.428.10">
    <property type="entry name" value="HIT-like"/>
    <property type="match status" value="2"/>
</dbReference>
<evidence type="ECO:0000256" key="4">
    <source>
        <dbReference type="PIRSR" id="PIRSR000808-1"/>
    </source>
</evidence>
<sequence>MSDLNEFRQDLVSGDWVLFAAARSKRPHAMEKNNPAENNSKPEGQCPFDDPRASGQEVISEYKKNNGELWITVMTNKYPTVTPGVCLPIDQEGPFSKTAANGFHDVLATKDHVRALPDFSIEETAILLRAYRERYLEIAKHECGEYIQIFHNHGKKAGASVAHPHSQIMSTPILPPVVARSINGSARFFQRNKKKVHDVIIAWEVEQKKRVVFEDDLFIAFCPFSSKRPYEVRIFPKISNARFETTDEKGLTGCAEALNYCLGQLKKVLNHDLNFNFFIHTAPVRETNQLPCADFYHWHLEVLPHYSTLAGFDFSTGIIVNVIDPDKAAEEIRNA</sequence>
<dbReference type="Pfam" id="PF01087">
    <property type="entry name" value="GalP_UDP_transf"/>
    <property type="match status" value="1"/>
</dbReference>
<evidence type="ECO:0000256" key="2">
    <source>
        <dbReference type="ARBA" id="ARBA00022695"/>
    </source>
</evidence>
<dbReference type="InterPro" id="IPR036265">
    <property type="entry name" value="HIT-like_sf"/>
</dbReference>
<dbReference type="PANTHER" id="PTHR42763">
    <property type="entry name" value="ADP-GLUCOSE PHOSPHORYLASE"/>
    <property type="match status" value="1"/>
</dbReference>
<dbReference type="PANTHER" id="PTHR42763:SF2">
    <property type="entry name" value="ADP-GLUCOSE PHOSPHORYLASE"/>
    <property type="match status" value="1"/>
</dbReference>
<organism evidence="7 8">
    <name type="scientific">Candidatus Yanofskybacteria bacterium RIFCSPHIGHO2_02_FULL_43_15c</name>
    <dbReference type="NCBI Taxonomy" id="1802679"/>
    <lineage>
        <taxon>Bacteria</taxon>
        <taxon>Candidatus Yanofskyibacteriota</taxon>
    </lineage>
</organism>
<keyword evidence="1" id="KW-0808">Transferase</keyword>
<feature type="domain" description="Galactose-1-phosphate uridyl transferase N-terminal" evidence="6">
    <location>
        <begin position="8"/>
        <end position="175"/>
    </location>
</feature>
<proteinExistence type="predicted"/>
<dbReference type="AlphaFoldDB" id="A0A1F8FM58"/>
<evidence type="ECO:0000313" key="7">
    <source>
        <dbReference type="EMBL" id="OGN13628.1"/>
    </source>
</evidence>
<evidence type="ECO:0000259" key="6">
    <source>
        <dbReference type="Pfam" id="PF01087"/>
    </source>
</evidence>
<evidence type="ECO:0000313" key="8">
    <source>
        <dbReference type="Proteomes" id="UP000178197"/>
    </source>
</evidence>
<dbReference type="InterPro" id="IPR005849">
    <property type="entry name" value="GalP_Utransf_N"/>
</dbReference>
<protein>
    <recommendedName>
        <fullName evidence="6">Galactose-1-phosphate uridyl transferase N-terminal domain-containing protein</fullName>
    </recommendedName>
</protein>
<feature type="active site" description="Tele-UMP-histidine intermediate" evidence="4">
    <location>
        <position position="165"/>
    </location>
</feature>
<dbReference type="PIRSF" id="PIRSF000808">
    <property type="entry name" value="GalT"/>
    <property type="match status" value="1"/>
</dbReference>
<feature type="region of interest" description="Disordered" evidence="5">
    <location>
        <begin position="27"/>
        <end position="52"/>
    </location>
</feature>
<keyword evidence="3" id="KW-0119">Carbohydrate metabolism</keyword>